<feature type="non-terminal residue" evidence="1">
    <location>
        <position position="223"/>
    </location>
</feature>
<proteinExistence type="predicted"/>
<evidence type="ECO:0000313" key="1">
    <source>
        <dbReference type="EMBL" id="KAJ1673086.1"/>
    </source>
</evidence>
<dbReference type="EMBL" id="JAMZIH010007413">
    <property type="protein sequence ID" value="KAJ1673086.1"/>
    <property type="molecule type" value="Genomic_DNA"/>
</dbReference>
<organism evidence="1 2">
    <name type="scientific">Spiromyces aspiralis</name>
    <dbReference type="NCBI Taxonomy" id="68401"/>
    <lineage>
        <taxon>Eukaryota</taxon>
        <taxon>Fungi</taxon>
        <taxon>Fungi incertae sedis</taxon>
        <taxon>Zoopagomycota</taxon>
        <taxon>Kickxellomycotina</taxon>
        <taxon>Kickxellomycetes</taxon>
        <taxon>Kickxellales</taxon>
        <taxon>Kickxellaceae</taxon>
        <taxon>Spiromyces</taxon>
    </lineage>
</organism>
<keyword evidence="2" id="KW-1185">Reference proteome</keyword>
<evidence type="ECO:0000313" key="2">
    <source>
        <dbReference type="Proteomes" id="UP001145114"/>
    </source>
</evidence>
<reference evidence="1" key="1">
    <citation type="submission" date="2022-06" db="EMBL/GenBank/DDBJ databases">
        <title>Phylogenomic reconstructions and comparative analyses of Kickxellomycotina fungi.</title>
        <authorList>
            <person name="Reynolds N.K."/>
            <person name="Stajich J.E."/>
            <person name="Barry K."/>
            <person name="Grigoriev I.V."/>
            <person name="Crous P."/>
            <person name="Smith M.E."/>
        </authorList>
    </citation>
    <scope>NUCLEOTIDE SEQUENCE</scope>
    <source>
        <strain evidence="1">RSA 2271</strain>
    </source>
</reference>
<comment type="caution">
    <text evidence="1">The sequence shown here is derived from an EMBL/GenBank/DDBJ whole genome shotgun (WGS) entry which is preliminary data.</text>
</comment>
<gene>
    <name evidence="1" type="primary">CTU2</name>
    <name evidence="1" type="ORF">EV182_005921</name>
</gene>
<dbReference type="Proteomes" id="UP001145114">
    <property type="component" value="Unassembled WGS sequence"/>
</dbReference>
<name>A0ACC1H9Z1_9FUNG</name>
<sequence>MKDMLAKEIAYFNHCLELETAHTPTFTTKAPTKASIGRATEAFIVGLDRDYLSTVSTVGRTAAKLQPTQETRGAPSCIMCSMPVGANSSIWRGRVTVSNVTGGVMKLTPSTASSAQMPLSPADSGGPDLTLTDWLCYSCQNTMRDVRTNTILPRFTIEALKYNASTASQGQEEYGSNLKVPVADTEPRQRLRKLVEEFLLSDTDDDDDDKDNNHSNNNEEGGT</sequence>
<protein>
    <submittedName>
        <fullName evidence="1">Cytoplasmic tRNA 2-thiolation protein 2</fullName>
    </submittedName>
</protein>
<accession>A0ACC1H9Z1</accession>